<evidence type="ECO:0000313" key="2">
    <source>
        <dbReference type="Proteomes" id="UP000324222"/>
    </source>
</evidence>
<dbReference type="AlphaFoldDB" id="A0A5B7GU00"/>
<evidence type="ECO:0000313" key="1">
    <source>
        <dbReference type="EMBL" id="MPC61103.1"/>
    </source>
</evidence>
<dbReference type="Proteomes" id="UP000324222">
    <property type="component" value="Unassembled WGS sequence"/>
</dbReference>
<gene>
    <name evidence="1" type="ORF">E2C01_055166</name>
</gene>
<keyword evidence="2" id="KW-1185">Reference proteome</keyword>
<protein>
    <submittedName>
        <fullName evidence="1">Uncharacterized protein</fullName>
    </submittedName>
</protein>
<accession>A0A5B7GU00</accession>
<reference evidence="1 2" key="1">
    <citation type="submission" date="2019-05" db="EMBL/GenBank/DDBJ databases">
        <title>Another draft genome of Portunus trituberculatus and its Hox gene families provides insights of decapod evolution.</title>
        <authorList>
            <person name="Jeong J.-H."/>
            <person name="Song I."/>
            <person name="Kim S."/>
            <person name="Choi T."/>
            <person name="Kim D."/>
            <person name="Ryu S."/>
            <person name="Kim W."/>
        </authorList>
    </citation>
    <scope>NUCLEOTIDE SEQUENCE [LARGE SCALE GENOMIC DNA]</scope>
    <source>
        <tissue evidence="1">Muscle</tissue>
    </source>
</reference>
<name>A0A5B7GU00_PORTR</name>
<proteinExistence type="predicted"/>
<comment type="caution">
    <text evidence="1">The sequence shown here is derived from an EMBL/GenBank/DDBJ whole genome shotgun (WGS) entry which is preliminary data.</text>
</comment>
<organism evidence="1 2">
    <name type="scientific">Portunus trituberculatus</name>
    <name type="common">Swimming crab</name>
    <name type="synonym">Neptunus trituberculatus</name>
    <dbReference type="NCBI Taxonomy" id="210409"/>
    <lineage>
        <taxon>Eukaryota</taxon>
        <taxon>Metazoa</taxon>
        <taxon>Ecdysozoa</taxon>
        <taxon>Arthropoda</taxon>
        <taxon>Crustacea</taxon>
        <taxon>Multicrustacea</taxon>
        <taxon>Malacostraca</taxon>
        <taxon>Eumalacostraca</taxon>
        <taxon>Eucarida</taxon>
        <taxon>Decapoda</taxon>
        <taxon>Pleocyemata</taxon>
        <taxon>Brachyura</taxon>
        <taxon>Eubrachyura</taxon>
        <taxon>Portunoidea</taxon>
        <taxon>Portunidae</taxon>
        <taxon>Portuninae</taxon>
        <taxon>Portunus</taxon>
    </lineage>
</organism>
<sequence length="116" mass="13310">MVGTPSFAPFDSTAELWMDYWARFCMLMDAHSVPEKKQPQHKRWRVKAGEVKHISKYALVKQVTFEEAKLPKLEVPITIQGLECQVELDTGNGGNFIFTDVWEQLGRLALQDVTAW</sequence>
<dbReference type="EMBL" id="VSRR010018216">
    <property type="protein sequence ID" value="MPC61103.1"/>
    <property type="molecule type" value="Genomic_DNA"/>
</dbReference>